<evidence type="ECO:0000313" key="3">
    <source>
        <dbReference type="Proteomes" id="UP000472335"/>
    </source>
</evidence>
<dbReference type="PROSITE" id="PS50075">
    <property type="entry name" value="CARRIER"/>
    <property type="match status" value="1"/>
</dbReference>
<dbReference type="Pfam" id="PF00550">
    <property type="entry name" value="PP-binding"/>
    <property type="match status" value="1"/>
</dbReference>
<organism evidence="2 3">
    <name type="scientific">Streptomyces scabichelini</name>
    <dbReference type="NCBI Taxonomy" id="2711217"/>
    <lineage>
        <taxon>Bacteria</taxon>
        <taxon>Bacillati</taxon>
        <taxon>Actinomycetota</taxon>
        <taxon>Actinomycetes</taxon>
        <taxon>Kitasatosporales</taxon>
        <taxon>Streptomycetaceae</taxon>
        <taxon>Streptomyces</taxon>
    </lineage>
</organism>
<dbReference type="RefSeq" id="WP_165263766.1">
    <property type="nucleotide sequence ID" value="NZ_JAAKZY010000103.1"/>
</dbReference>
<dbReference type="NCBIfam" id="NF005502">
    <property type="entry name" value="PRK07117.1"/>
    <property type="match status" value="1"/>
</dbReference>
<accession>A0A6G4VBX7</accession>
<dbReference type="Gene3D" id="1.10.1200.10">
    <property type="entry name" value="ACP-like"/>
    <property type="match status" value="1"/>
</dbReference>
<dbReference type="SUPFAM" id="SSF47336">
    <property type="entry name" value="ACP-like"/>
    <property type="match status" value="1"/>
</dbReference>
<dbReference type="AlphaFoldDB" id="A0A6G4VBX7"/>
<name>A0A6G4VBX7_9ACTN</name>
<gene>
    <name evidence="2" type="ORF">G5C60_28335</name>
</gene>
<reference evidence="2 3" key="1">
    <citation type="submission" date="2020-02" db="EMBL/GenBank/DDBJ databases">
        <title>Whole-genome analyses of novel actinobacteria.</title>
        <authorList>
            <person name="Sahin N."/>
            <person name="Gencbay T."/>
        </authorList>
    </citation>
    <scope>NUCLEOTIDE SEQUENCE [LARGE SCALE GENOMIC DNA]</scope>
    <source>
        <strain evidence="2 3">HC44</strain>
    </source>
</reference>
<dbReference type="Proteomes" id="UP000472335">
    <property type="component" value="Unassembled WGS sequence"/>
</dbReference>
<dbReference type="InterPro" id="IPR036736">
    <property type="entry name" value="ACP-like_sf"/>
</dbReference>
<comment type="caution">
    <text evidence="2">The sequence shown here is derived from an EMBL/GenBank/DDBJ whole genome shotgun (WGS) entry which is preliminary data.</text>
</comment>
<dbReference type="InterPro" id="IPR009081">
    <property type="entry name" value="PP-bd_ACP"/>
</dbReference>
<keyword evidence="3" id="KW-1185">Reference proteome</keyword>
<protein>
    <submittedName>
        <fullName evidence="2">Acyl carrier protein</fullName>
    </submittedName>
</protein>
<proteinExistence type="predicted"/>
<evidence type="ECO:0000313" key="2">
    <source>
        <dbReference type="EMBL" id="NGO11405.1"/>
    </source>
</evidence>
<evidence type="ECO:0000259" key="1">
    <source>
        <dbReference type="PROSITE" id="PS50075"/>
    </source>
</evidence>
<dbReference type="EMBL" id="JAAKZY010000103">
    <property type="protein sequence ID" value="NGO11405.1"/>
    <property type="molecule type" value="Genomic_DNA"/>
</dbReference>
<sequence>MSDRHVLDLIVEHTREVIPELEDHRFEPSNSLRDLGANSIDRAEIIVMTLESLSASIPLVELADAKNIGELAGLIHGKSAL</sequence>
<feature type="domain" description="Carrier" evidence="1">
    <location>
        <begin position="1"/>
        <end position="79"/>
    </location>
</feature>